<protein>
    <submittedName>
        <fullName evidence="2">Uncharacterized protein</fullName>
    </submittedName>
</protein>
<comment type="caution">
    <text evidence="2">The sequence shown here is derived from an EMBL/GenBank/DDBJ whole genome shotgun (WGS) entry which is preliminary data.</text>
</comment>
<feature type="transmembrane region" description="Helical" evidence="1">
    <location>
        <begin position="100"/>
        <end position="129"/>
    </location>
</feature>
<keyword evidence="1" id="KW-1133">Transmembrane helix</keyword>
<evidence type="ECO:0000313" key="3">
    <source>
        <dbReference type="Proteomes" id="UP000521017"/>
    </source>
</evidence>
<feature type="transmembrane region" description="Helical" evidence="1">
    <location>
        <begin position="180"/>
        <end position="201"/>
    </location>
</feature>
<proteinExistence type="predicted"/>
<keyword evidence="1" id="KW-0812">Transmembrane</keyword>
<feature type="transmembrane region" description="Helical" evidence="1">
    <location>
        <begin position="149"/>
        <end position="168"/>
    </location>
</feature>
<organism evidence="2 3">
    <name type="scientific">Pedobacter cryoconitis</name>
    <dbReference type="NCBI Taxonomy" id="188932"/>
    <lineage>
        <taxon>Bacteria</taxon>
        <taxon>Pseudomonadati</taxon>
        <taxon>Bacteroidota</taxon>
        <taxon>Sphingobacteriia</taxon>
        <taxon>Sphingobacteriales</taxon>
        <taxon>Sphingobacteriaceae</taxon>
        <taxon>Pedobacter</taxon>
    </lineage>
</organism>
<dbReference type="Proteomes" id="UP000521017">
    <property type="component" value="Unassembled WGS sequence"/>
</dbReference>
<feature type="transmembrane region" description="Helical" evidence="1">
    <location>
        <begin position="233"/>
        <end position="252"/>
    </location>
</feature>
<feature type="transmembrane region" description="Helical" evidence="1">
    <location>
        <begin position="25"/>
        <end position="46"/>
    </location>
</feature>
<accession>A0A7X0MKV0</accession>
<feature type="transmembrane region" description="Helical" evidence="1">
    <location>
        <begin position="58"/>
        <end position="79"/>
    </location>
</feature>
<gene>
    <name evidence="2" type="ORF">HDF25_004762</name>
</gene>
<dbReference type="EMBL" id="JACHCC010000014">
    <property type="protein sequence ID" value="MBB6502579.1"/>
    <property type="molecule type" value="Genomic_DNA"/>
</dbReference>
<dbReference type="AlphaFoldDB" id="A0A7X0MKV0"/>
<reference evidence="2 3" key="1">
    <citation type="submission" date="2020-08" db="EMBL/GenBank/DDBJ databases">
        <title>Genomic Encyclopedia of Type Strains, Phase IV (KMG-V): Genome sequencing to study the core and pangenomes of soil and plant-associated prokaryotes.</title>
        <authorList>
            <person name="Whitman W."/>
        </authorList>
    </citation>
    <scope>NUCLEOTIDE SEQUENCE [LARGE SCALE GENOMIC DNA]</scope>
    <source>
        <strain evidence="2 3">M2T3</strain>
    </source>
</reference>
<keyword evidence="1" id="KW-0472">Membrane</keyword>
<name>A0A7X0MKV0_9SPHI</name>
<sequence length="259" mass="29819">MNNIFNMKRFVMLLSKQSKEHYKTYLMSTAVLCGIIALALGFTASINNGELGETAQFAFFTNFLIIAGTIFTSMIFSDLGDKKKAMPILTLPVSHLERYLVIWLYSFVFFLIVFLTSFYVIDIVILRIGDSYHLEKNKVLNIFGPENRNYIVFLTFIFLNSVSFLGAIFFNKLHFIKTTFLFFIFMIALTLINQPLIRLILDADVKHPVPFQQVNFIENGKFFNLTAEGPGKIIMIVMVLTVTFLLWTAAFYKLKEKQV</sequence>
<evidence type="ECO:0000256" key="1">
    <source>
        <dbReference type="SAM" id="Phobius"/>
    </source>
</evidence>
<evidence type="ECO:0000313" key="2">
    <source>
        <dbReference type="EMBL" id="MBB6502579.1"/>
    </source>
</evidence>
<dbReference type="RefSeq" id="WP_184628827.1">
    <property type="nucleotide sequence ID" value="NZ_JACHCC010000014.1"/>
</dbReference>